<dbReference type="Proteomes" id="UP001207468">
    <property type="component" value="Unassembled WGS sequence"/>
</dbReference>
<dbReference type="EMBL" id="JAGFNK010000169">
    <property type="protein sequence ID" value="KAI9462175.1"/>
    <property type="molecule type" value="Genomic_DNA"/>
</dbReference>
<protein>
    <submittedName>
        <fullName evidence="1">Short-chain dehydrogenase</fullName>
    </submittedName>
</protein>
<name>A0ACC0U4W9_9AGAM</name>
<comment type="caution">
    <text evidence="1">The sequence shown here is derived from an EMBL/GenBank/DDBJ whole genome shotgun (WGS) entry which is preliminary data.</text>
</comment>
<proteinExistence type="predicted"/>
<accession>A0ACC0U4W9</accession>
<reference evidence="1" key="1">
    <citation type="submission" date="2021-03" db="EMBL/GenBank/DDBJ databases">
        <title>Evolutionary priming and transition to the ectomycorrhizal habit in an iconic lineage of mushroom-forming fungi: is preadaptation a requirement?</title>
        <authorList>
            <consortium name="DOE Joint Genome Institute"/>
            <person name="Looney B.P."/>
            <person name="Miyauchi S."/>
            <person name="Morin E."/>
            <person name="Drula E."/>
            <person name="Courty P.E."/>
            <person name="Chicoki N."/>
            <person name="Fauchery L."/>
            <person name="Kohler A."/>
            <person name="Kuo A."/>
            <person name="LaButti K."/>
            <person name="Pangilinan J."/>
            <person name="Lipzen A."/>
            <person name="Riley R."/>
            <person name="Andreopoulos W."/>
            <person name="He G."/>
            <person name="Johnson J."/>
            <person name="Barry K.W."/>
            <person name="Grigoriev I.V."/>
            <person name="Nagy L."/>
            <person name="Hibbett D."/>
            <person name="Henrissat B."/>
            <person name="Matheny P.B."/>
            <person name="Labbe J."/>
            <person name="Martin A.F."/>
        </authorList>
    </citation>
    <scope>NUCLEOTIDE SEQUENCE</scope>
    <source>
        <strain evidence="1">BPL698</strain>
    </source>
</reference>
<organism evidence="1 2">
    <name type="scientific">Russula earlei</name>
    <dbReference type="NCBI Taxonomy" id="71964"/>
    <lineage>
        <taxon>Eukaryota</taxon>
        <taxon>Fungi</taxon>
        <taxon>Dikarya</taxon>
        <taxon>Basidiomycota</taxon>
        <taxon>Agaricomycotina</taxon>
        <taxon>Agaricomycetes</taxon>
        <taxon>Russulales</taxon>
        <taxon>Russulaceae</taxon>
        <taxon>Russula</taxon>
    </lineage>
</organism>
<gene>
    <name evidence="1" type="ORF">F5148DRAFT_982836</name>
</gene>
<evidence type="ECO:0000313" key="1">
    <source>
        <dbReference type="EMBL" id="KAI9462175.1"/>
    </source>
</evidence>
<sequence>MSSVTDLQTSTIFDLHGRIALVSGGGTGIGLMIAQALAANGAKVYIGGRRESVLQRVADEWTAHGKGSILPLPLDVSIQDSIIKAKKYIEEKEGKLHILVNNAGVSGPLTEFLNNPQAPENTNAETIGSALFNDDGVDAWSELYKINTFSIYYTTTAFLGLLDKGSRDVEGYTSSVINITSISGVLKIAQRHFAYNSSKAAATHLTKMLATELALKNIPVRVNSIAPGVYESEMTFNTIKGPEEMARVAQSLLPVPAGRPGSAGEIAGTVIYLSSPAGCYTNGQEIVVDGSYTAVNPSTV</sequence>
<evidence type="ECO:0000313" key="2">
    <source>
        <dbReference type="Proteomes" id="UP001207468"/>
    </source>
</evidence>
<keyword evidence="2" id="KW-1185">Reference proteome</keyword>